<dbReference type="Gene3D" id="1.10.8.260">
    <property type="entry name" value="HI0933 insert domain-like"/>
    <property type="match status" value="1"/>
</dbReference>
<evidence type="ECO:0000256" key="1">
    <source>
        <dbReference type="ARBA" id="ARBA00001974"/>
    </source>
</evidence>
<dbReference type="Gene3D" id="2.40.30.10">
    <property type="entry name" value="Translation factors"/>
    <property type="match status" value="1"/>
</dbReference>
<feature type="domain" description="RsdA/BaiN/AoA(So)-like insert" evidence="5">
    <location>
        <begin position="185"/>
        <end position="324"/>
    </location>
</feature>
<dbReference type="SUPFAM" id="SSF160996">
    <property type="entry name" value="HI0933 insert domain-like"/>
    <property type="match status" value="1"/>
</dbReference>
<evidence type="ECO:0000256" key="3">
    <source>
        <dbReference type="ARBA" id="ARBA00022827"/>
    </source>
</evidence>
<dbReference type="PATRIC" id="fig|929558.5.peg.1799"/>
<gene>
    <name evidence="6" type="ORF">SMGD1_1804</name>
</gene>
<dbReference type="Pfam" id="PF22780">
    <property type="entry name" value="HI0933_like_1st"/>
    <property type="match status" value="1"/>
</dbReference>
<evidence type="ECO:0000259" key="4">
    <source>
        <dbReference type="Pfam" id="PF03486"/>
    </source>
</evidence>
<accession>B6BIH2</accession>
<proteinExistence type="predicted"/>
<keyword evidence="2" id="KW-0285">Flavoprotein</keyword>
<evidence type="ECO:0000256" key="2">
    <source>
        <dbReference type="ARBA" id="ARBA00022630"/>
    </source>
</evidence>
<dbReference type="NCBIfam" id="TIGR00275">
    <property type="entry name" value="aminoacetone oxidase family FAD-binding enzyme"/>
    <property type="match status" value="1"/>
</dbReference>
<dbReference type="InterPro" id="IPR004792">
    <property type="entry name" value="BaiN-like"/>
</dbReference>
<dbReference type="InterPro" id="IPR055178">
    <property type="entry name" value="RsdA/BaiN/AoA(So)-like_dom"/>
</dbReference>
<sequence length="383" mass="42211">MKIYDVLILGAGASGLMCASELSKKLSVGIIDINAKVAQKLKVSGGGKCNITNVSVSHKNFDGESELVSSVLERFSKEDLLEFLQKNSLTPVIRKNRYYFCKDSSDEIINILKKLTKHQELILNTEIFEVVKKDDIFDIKTLKSTLRAKRLIVATGGKSFNTLGASDIGLNIAKSFDIQIKEFTPALVGLTVQKDQFWMKELSGLSCYVNIKVDDRILDEDLLFAHKGISGPAVLSASLYWKKGNISIDFLPNKNIHELINGSKKLVSSVIPLPKRLSVAILEAIGVNDIECKKLTNEAKEKLLAIHNYEFAPAGNFGFSKAEVSRGGICAKELHFDSLESKTVKNLHFIGEVVDVTGELGGYNFQWAFSSGVICARGINKYL</sequence>
<dbReference type="PANTHER" id="PTHR42887">
    <property type="entry name" value="OS12G0638800 PROTEIN"/>
    <property type="match status" value="1"/>
</dbReference>
<keyword evidence="3" id="KW-0274">FAD</keyword>
<dbReference type="Pfam" id="PF03486">
    <property type="entry name" value="HI0933_like"/>
    <property type="match status" value="1"/>
</dbReference>
<dbReference type="SUPFAM" id="SSF51905">
    <property type="entry name" value="FAD/NAD(P)-binding domain"/>
    <property type="match status" value="1"/>
</dbReference>
<organism evidence="6 7">
    <name type="scientific">Sulfurimonas gotlandica (strain DSM 19862 / JCM 16533 / GD1)</name>
    <dbReference type="NCBI Taxonomy" id="929558"/>
    <lineage>
        <taxon>Bacteria</taxon>
        <taxon>Pseudomonadati</taxon>
        <taxon>Campylobacterota</taxon>
        <taxon>Epsilonproteobacteria</taxon>
        <taxon>Campylobacterales</taxon>
        <taxon>Sulfurimonadaceae</taxon>
        <taxon>Sulfurimonas</taxon>
    </lineage>
</organism>
<dbReference type="PANTHER" id="PTHR42887:SF2">
    <property type="entry name" value="OS12G0638800 PROTEIN"/>
    <property type="match status" value="1"/>
</dbReference>
<evidence type="ECO:0000259" key="5">
    <source>
        <dbReference type="Pfam" id="PF22780"/>
    </source>
</evidence>
<dbReference type="Proteomes" id="UP000006431">
    <property type="component" value="Unassembled WGS sequence"/>
</dbReference>
<comment type="caution">
    <text evidence="6">The sequence shown here is derived from an EMBL/GenBank/DDBJ whole genome shotgun (WGS) entry which is preliminary data.</text>
</comment>
<evidence type="ECO:0000313" key="7">
    <source>
        <dbReference type="Proteomes" id="UP000006431"/>
    </source>
</evidence>
<protein>
    <submittedName>
        <fullName evidence="6">HI0933-like protein</fullName>
    </submittedName>
</protein>
<dbReference type="EMBL" id="AFRZ01000001">
    <property type="protein sequence ID" value="EHP30327.1"/>
    <property type="molecule type" value="Genomic_DNA"/>
</dbReference>
<dbReference type="eggNOG" id="COG2081">
    <property type="taxonomic scope" value="Bacteria"/>
</dbReference>
<reference evidence="6 7" key="1">
    <citation type="journal article" date="2012" name="Proc. Natl. Acad. Sci. U.S.A.">
        <title>Genome and physiology of a model Epsilonproteobacterium responsible for sulfide detoxification in marine oxygen depletion zones.</title>
        <authorList>
            <person name="Grote J."/>
            <person name="Schott T."/>
            <person name="Bruckner C.G."/>
            <person name="Glockner F.O."/>
            <person name="Jost G."/>
            <person name="Teeling H."/>
            <person name="Labrenz M."/>
            <person name="Jurgens K."/>
        </authorList>
    </citation>
    <scope>NUCLEOTIDE SEQUENCE [LARGE SCALE GENOMIC DNA]</scope>
    <source>
        <strain evidence="6 7">GD1</strain>
    </source>
</reference>
<dbReference type="STRING" id="929558.SMGD1_1804"/>
<feature type="domain" description="RsdA/BaiN/AoA(So)-like Rossmann fold-like" evidence="4">
    <location>
        <begin position="5"/>
        <end position="377"/>
    </location>
</feature>
<dbReference type="Gene3D" id="3.50.50.60">
    <property type="entry name" value="FAD/NAD(P)-binding domain"/>
    <property type="match status" value="1"/>
</dbReference>
<evidence type="ECO:0000313" key="6">
    <source>
        <dbReference type="EMBL" id="EHP30327.1"/>
    </source>
</evidence>
<keyword evidence="7" id="KW-1185">Reference proteome</keyword>
<dbReference type="InterPro" id="IPR057661">
    <property type="entry name" value="RsdA/BaiN/AoA(So)_Rossmann"/>
</dbReference>
<dbReference type="AlphaFoldDB" id="B6BIH2"/>
<dbReference type="PRINTS" id="PR00368">
    <property type="entry name" value="FADPNR"/>
</dbReference>
<dbReference type="InterPro" id="IPR023166">
    <property type="entry name" value="BaiN-like_dom_sf"/>
</dbReference>
<dbReference type="RefSeq" id="WP_008335028.1">
    <property type="nucleotide sequence ID" value="NZ_AFRZ01000001.1"/>
</dbReference>
<dbReference type="HOGENOM" id="CLU_025174_2_0_7"/>
<accession>H1FVL4</accession>
<comment type="cofactor">
    <cofactor evidence="1">
        <name>FAD</name>
        <dbReference type="ChEBI" id="CHEBI:57692"/>
    </cofactor>
</comment>
<name>B6BIH2_SULGG</name>
<dbReference type="InterPro" id="IPR036188">
    <property type="entry name" value="FAD/NAD-bd_sf"/>
</dbReference>
<dbReference type="OrthoDB" id="9773233at2"/>